<keyword evidence="6" id="KW-0560">Oxidoreductase</keyword>
<evidence type="ECO:0000256" key="4">
    <source>
        <dbReference type="ARBA" id="ARBA00022617"/>
    </source>
</evidence>
<comment type="similarity">
    <text evidence="3">Belongs to the cytochrome P450 family.</text>
</comment>
<dbReference type="GO" id="GO:0005506">
    <property type="term" value="F:iron ion binding"/>
    <property type="evidence" value="ECO:0007669"/>
    <property type="project" value="InterPro"/>
</dbReference>
<dbReference type="Pfam" id="PF00067">
    <property type="entry name" value="p450"/>
    <property type="match status" value="1"/>
</dbReference>
<evidence type="ECO:0000313" key="11">
    <source>
        <dbReference type="Proteomes" id="UP000011668"/>
    </source>
</evidence>
<comment type="caution">
    <text evidence="10">The sequence shown here is derived from an EMBL/GenBank/DDBJ whole genome shotgun (WGS) entry which is preliminary data.</text>
</comment>
<evidence type="ECO:0000256" key="2">
    <source>
        <dbReference type="ARBA" id="ARBA00005179"/>
    </source>
</evidence>
<name>L8WJS9_THACA</name>
<dbReference type="STRING" id="983506.L8WJS9"/>
<dbReference type="EMBL" id="AFRT01003202">
    <property type="protein sequence ID" value="ELU36619.1"/>
    <property type="molecule type" value="Genomic_DNA"/>
</dbReference>
<evidence type="ECO:0000256" key="7">
    <source>
        <dbReference type="ARBA" id="ARBA00023004"/>
    </source>
</evidence>
<keyword evidence="7" id="KW-0408">Iron</keyword>
<protein>
    <submittedName>
        <fullName evidence="10">Cytochrome P450 monooxygenase pc-bph</fullName>
    </submittedName>
</protein>
<dbReference type="PANTHER" id="PTHR24305:SF29">
    <property type="entry name" value="BENZOATE-PARA-HYDROXYLASE"/>
    <property type="match status" value="1"/>
</dbReference>
<dbReference type="OrthoDB" id="1470350at2759"/>
<reference evidence="10 11" key="1">
    <citation type="journal article" date="2013" name="Nat. Commun.">
        <title>The evolution and pathogenic mechanisms of the rice sheath blight pathogen.</title>
        <authorList>
            <person name="Zheng A."/>
            <person name="Lin R."/>
            <person name="Xu L."/>
            <person name="Qin P."/>
            <person name="Tang C."/>
            <person name="Ai P."/>
            <person name="Zhang D."/>
            <person name="Liu Y."/>
            <person name="Sun Z."/>
            <person name="Feng H."/>
            <person name="Wang Y."/>
            <person name="Chen Y."/>
            <person name="Liang X."/>
            <person name="Fu R."/>
            <person name="Li Q."/>
            <person name="Zhang J."/>
            <person name="Yu X."/>
            <person name="Xie Z."/>
            <person name="Ding L."/>
            <person name="Guan P."/>
            <person name="Tang J."/>
            <person name="Liang Y."/>
            <person name="Wang S."/>
            <person name="Deng Q."/>
            <person name="Li S."/>
            <person name="Zhu J."/>
            <person name="Wang L."/>
            <person name="Liu H."/>
            <person name="Li P."/>
        </authorList>
    </citation>
    <scope>NUCLEOTIDE SEQUENCE [LARGE SCALE GENOMIC DNA]</scope>
    <source>
        <strain evidence="11">AG-1 IA</strain>
    </source>
</reference>
<keyword evidence="5" id="KW-0479">Metal-binding</keyword>
<keyword evidence="9" id="KW-1133">Transmembrane helix</keyword>
<accession>L8WJS9</accession>
<dbReference type="GO" id="GO:0020037">
    <property type="term" value="F:heme binding"/>
    <property type="evidence" value="ECO:0007669"/>
    <property type="project" value="InterPro"/>
</dbReference>
<evidence type="ECO:0000313" key="10">
    <source>
        <dbReference type="EMBL" id="ELU36619.1"/>
    </source>
</evidence>
<keyword evidence="8 10" id="KW-0503">Monooxygenase</keyword>
<comment type="pathway">
    <text evidence="2">Secondary metabolite biosynthesis.</text>
</comment>
<evidence type="ECO:0000256" key="9">
    <source>
        <dbReference type="SAM" id="Phobius"/>
    </source>
</evidence>
<dbReference type="InterPro" id="IPR050121">
    <property type="entry name" value="Cytochrome_P450_monoxygenase"/>
</dbReference>
<dbReference type="InterPro" id="IPR001128">
    <property type="entry name" value="Cyt_P450"/>
</dbReference>
<keyword evidence="11" id="KW-1185">Reference proteome</keyword>
<dbReference type="Proteomes" id="UP000011668">
    <property type="component" value="Unassembled WGS sequence"/>
</dbReference>
<dbReference type="CDD" id="cd11061">
    <property type="entry name" value="CYP67-like"/>
    <property type="match status" value="1"/>
</dbReference>
<dbReference type="GO" id="GO:0016705">
    <property type="term" value="F:oxidoreductase activity, acting on paired donors, with incorporation or reduction of molecular oxygen"/>
    <property type="evidence" value="ECO:0007669"/>
    <property type="project" value="InterPro"/>
</dbReference>
<comment type="cofactor">
    <cofactor evidence="1">
        <name>heme</name>
        <dbReference type="ChEBI" id="CHEBI:30413"/>
    </cofactor>
</comment>
<dbReference type="SUPFAM" id="SSF48264">
    <property type="entry name" value="Cytochrome P450"/>
    <property type="match status" value="1"/>
</dbReference>
<evidence type="ECO:0000256" key="3">
    <source>
        <dbReference type="ARBA" id="ARBA00010617"/>
    </source>
</evidence>
<proteinExistence type="inferred from homology"/>
<dbReference type="InterPro" id="IPR036396">
    <property type="entry name" value="Cyt_P450_sf"/>
</dbReference>
<dbReference type="OMA" id="MRCARAT"/>
<dbReference type="HOGENOM" id="CLU_001570_14_0_1"/>
<sequence length="632" mass="70811">MLDYNIPAHYYVIGVFGTLAAYVFIPYLTDPHGLRRNTIAGPKLAALSNVWLAYVASRGDRSQVVHELHQRYGKVVRIAPNHISIADPKALEVVYAHGNGTLKTEFYDAFVSIRPGLFNTRDRAAHTRKRKLVSHIFSQQNVLLFEPHVRRHVRAFCAQWDMRCARATAGELPDAHNGKSWFDVLPHFNFLAFDIIGDLAFGAPFGMIAAQKDIAPMMEHAGEKAEVKYVPAVQVLNDRGDYSASMGVLPMWIRPIMKYVPWFSRGNTAVQCLAGMAIAAVERRLKFGLPDEPLEEEEEIDEKLSKGKKRTDLLEKLMQGKDENGAPMGREELTAEALTQLIAGSDTTSNSLSSSCAIAYYLAANPECQRKLQAELDKNLKPVISSPPSTSQSGIPPLPPSDVAARFANVKSLSYLQACVNEGLRLHSTSGIGLPRVIPQGSTLEVCGETFNEGTILSVPSYTIHHSQEIWGDDANDYRPERWFEREVGKEFNPFSFGPRYEFELSQPNQKVINMIDKPLSNSELCPHALQSLARSAYYHGLALESSSDWIKIGRVDNQRYYCIGFLNLEAHLSEFETSDTNREYHCYPADLKYFVLSHFLNMAMLVVEPSCHWTALAISPKYQADPIYEYG</sequence>
<dbReference type="AlphaFoldDB" id="L8WJS9"/>
<keyword evidence="4" id="KW-0349">Heme</keyword>
<evidence type="ECO:0000256" key="6">
    <source>
        <dbReference type="ARBA" id="ARBA00023002"/>
    </source>
</evidence>
<dbReference type="GO" id="GO:0004497">
    <property type="term" value="F:monooxygenase activity"/>
    <property type="evidence" value="ECO:0007669"/>
    <property type="project" value="UniProtKB-KW"/>
</dbReference>
<organism evidence="10 11">
    <name type="scientific">Thanatephorus cucumeris (strain AG1-IA)</name>
    <name type="common">Rice sheath blight fungus</name>
    <name type="synonym">Rhizoctonia solani</name>
    <dbReference type="NCBI Taxonomy" id="983506"/>
    <lineage>
        <taxon>Eukaryota</taxon>
        <taxon>Fungi</taxon>
        <taxon>Dikarya</taxon>
        <taxon>Basidiomycota</taxon>
        <taxon>Agaricomycotina</taxon>
        <taxon>Agaricomycetes</taxon>
        <taxon>Cantharellales</taxon>
        <taxon>Ceratobasidiaceae</taxon>
        <taxon>Rhizoctonia</taxon>
        <taxon>Rhizoctonia solani AG-1</taxon>
    </lineage>
</organism>
<keyword evidence="9" id="KW-0812">Transmembrane</keyword>
<evidence type="ECO:0000256" key="5">
    <source>
        <dbReference type="ARBA" id="ARBA00022723"/>
    </source>
</evidence>
<gene>
    <name evidence="10" type="ORF">AG1IA_09353</name>
</gene>
<evidence type="ECO:0000256" key="8">
    <source>
        <dbReference type="ARBA" id="ARBA00023033"/>
    </source>
</evidence>
<dbReference type="Gene3D" id="1.10.630.10">
    <property type="entry name" value="Cytochrome P450"/>
    <property type="match status" value="1"/>
</dbReference>
<feature type="transmembrane region" description="Helical" evidence="9">
    <location>
        <begin position="6"/>
        <end position="28"/>
    </location>
</feature>
<dbReference type="PANTHER" id="PTHR24305">
    <property type="entry name" value="CYTOCHROME P450"/>
    <property type="match status" value="1"/>
</dbReference>
<keyword evidence="9" id="KW-0472">Membrane</keyword>
<evidence type="ECO:0000256" key="1">
    <source>
        <dbReference type="ARBA" id="ARBA00001971"/>
    </source>
</evidence>